<dbReference type="InterPro" id="IPR042242">
    <property type="entry name" value="RecO_C"/>
</dbReference>
<dbReference type="GO" id="GO:0043590">
    <property type="term" value="C:bacterial nucleoid"/>
    <property type="evidence" value="ECO:0007669"/>
    <property type="project" value="TreeGrafter"/>
</dbReference>
<dbReference type="PANTHER" id="PTHR33991:SF1">
    <property type="entry name" value="DNA REPAIR PROTEIN RECO"/>
    <property type="match status" value="1"/>
</dbReference>
<dbReference type="GO" id="GO:0006310">
    <property type="term" value="P:DNA recombination"/>
    <property type="evidence" value="ECO:0007669"/>
    <property type="project" value="UniProtKB-UniRule"/>
</dbReference>
<dbReference type="GO" id="GO:0006302">
    <property type="term" value="P:double-strand break repair"/>
    <property type="evidence" value="ECO:0007669"/>
    <property type="project" value="TreeGrafter"/>
</dbReference>
<dbReference type="EMBL" id="QGTJ01000003">
    <property type="protein sequence ID" value="PWV63367.1"/>
    <property type="molecule type" value="Genomic_DNA"/>
</dbReference>
<evidence type="ECO:0000256" key="5">
    <source>
        <dbReference type="ARBA" id="ARBA00023172"/>
    </source>
</evidence>
<evidence type="ECO:0000313" key="11">
    <source>
        <dbReference type="Proteomes" id="UP000246569"/>
    </source>
</evidence>
<dbReference type="Gene3D" id="2.40.50.140">
    <property type="entry name" value="Nucleic acid-binding proteins"/>
    <property type="match status" value="1"/>
</dbReference>
<comment type="function">
    <text evidence="1 8">Involved in DNA repair and RecF pathway recombination.</text>
</comment>
<keyword evidence="5 8" id="KW-0233">DNA recombination</keyword>
<reference evidence="10 11" key="1">
    <citation type="submission" date="2018-05" db="EMBL/GenBank/DDBJ databases">
        <title>Genomic Encyclopedia of Type Strains, Phase IV (KMG-IV): sequencing the most valuable type-strain genomes for metagenomic binning, comparative biology and taxonomic classification.</title>
        <authorList>
            <person name="Goeker M."/>
        </authorList>
    </citation>
    <scope>NUCLEOTIDE SEQUENCE [LARGE SCALE GENOMIC DNA]</scope>
    <source>
        <strain evidence="10 11">DSM 23606</strain>
    </source>
</reference>
<dbReference type="InterPro" id="IPR003717">
    <property type="entry name" value="RecO"/>
</dbReference>
<dbReference type="SUPFAM" id="SSF50249">
    <property type="entry name" value="Nucleic acid-binding proteins"/>
    <property type="match status" value="1"/>
</dbReference>
<name>A0A317MXK9_9GAMM</name>
<dbReference type="SUPFAM" id="SSF57863">
    <property type="entry name" value="ArfGap/RecO-like zinc finger"/>
    <property type="match status" value="1"/>
</dbReference>
<sequence length="242" mass="26001">MRVELEPAYVLHARPYRDSSLLLELFTLHHGRIGAVSRGARGPRSRLKGLLRPFQPLLISYLARGELASLNAAEAAGQASWLSGERAVAGLYLNELLLALLARDDPHPLLLGHYRAAVGALAEATDPQPALRVFERELLEALGYAAALVTEADGVTPVQADRDYRYLPEAGPLPLQSASGGIVVRGAILLALAAGEFPDAATLAGARRLSRALIDHWLGGRPLRARELARAFRAVESRGDCV</sequence>
<protein>
    <recommendedName>
        <fullName evidence="3 8">DNA repair protein RecO</fullName>
    </recommendedName>
    <alternativeName>
        <fullName evidence="7 8">Recombination protein O</fullName>
    </alternativeName>
</protein>
<proteinExistence type="inferred from homology"/>
<dbReference type="InterPro" id="IPR037278">
    <property type="entry name" value="ARFGAP/RecO"/>
</dbReference>
<evidence type="ECO:0000259" key="9">
    <source>
        <dbReference type="Pfam" id="PF11967"/>
    </source>
</evidence>
<dbReference type="Pfam" id="PF02565">
    <property type="entry name" value="RecO_C"/>
    <property type="match status" value="1"/>
</dbReference>
<keyword evidence="11" id="KW-1185">Reference proteome</keyword>
<evidence type="ECO:0000313" key="10">
    <source>
        <dbReference type="EMBL" id="PWV63367.1"/>
    </source>
</evidence>
<feature type="domain" description="DNA replication/recombination mediator RecO N-terminal" evidence="9">
    <location>
        <begin position="1"/>
        <end position="76"/>
    </location>
</feature>
<evidence type="ECO:0000256" key="3">
    <source>
        <dbReference type="ARBA" id="ARBA00021310"/>
    </source>
</evidence>
<gene>
    <name evidence="8" type="primary">recO</name>
    <name evidence="10" type="ORF">C7443_103292</name>
</gene>
<dbReference type="Proteomes" id="UP000246569">
    <property type="component" value="Unassembled WGS sequence"/>
</dbReference>
<evidence type="ECO:0000256" key="6">
    <source>
        <dbReference type="ARBA" id="ARBA00023204"/>
    </source>
</evidence>
<dbReference type="Pfam" id="PF11967">
    <property type="entry name" value="RecO_N"/>
    <property type="match status" value="1"/>
</dbReference>
<evidence type="ECO:0000256" key="4">
    <source>
        <dbReference type="ARBA" id="ARBA00022763"/>
    </source>
</evidence>
<dbReference type="AlphaFoldDB" id="A0A317MXK9"/>
<dbReference type="PANTHER" id="PTHR33991">
    <property type="entry name" value="DNA REPAIR PROTEIN RECO"/>
    <property type="match status" value="1"/>
</dbReference>
<dbReference type="InterPro" id="IPR012340">
    <property type="entry name" value="NA-bd_OB-fold"/>
</dbReference>
<comment type="caution">
    <text evidence="10">The sequence shown here is derived from an EMBL/GenBank/DDBJ whole genome shotgun (WGS) entry which is preliminary data.</text>
</comment>
<dbReference type="Gene3D" id="1.20.1440.120">
    <property type="entry name" value="Recombination protein O, C-terminal domain"/>
    <property type="match status" value="1"/>
</dbReference>
<keyword evidence="6 8" id="KW-0234">DNA repair</keyword>
<comment type="similarity">
    <text evidence="2 8">Belongs to the RecO family.</text>
</comment>
<dbReference type="NCBIfam" id="TIGR00613">
    <property type="entry name" value="reco"/>
    <property type="match status" value="1"/>
</dbReference>
<dbReference type="OrthoDB" id="9804792at2"/>
<evidence type="ECO:0000256" key="7">
    <source>
        <dbReference type="ARBA" id="ARBA00033409"/>
    </source>
</evidence>
<evidence type="ECO:0000256" key="8">
    <source>
        <dbReference type="HAMAP-Rule" id="MF_00201"/>
    </source>
</evidence>
<evidence type="ECO:0000256" key="1">
    <source>
        <dbReference type="ARBA" id="ARBA00003065"/>
    </source>
</evidence>
<organism evidence="10 11">
    <name type="scientific">Plasticicumulans acidivorans</name>
    <dbReference type="NCBI Taxonomy" id="886464"/>
    <lineage>
        <taxon>Bacteria</taxon>
        <taxon>Pseudomonadati</taxon>
        <taxon>Pseudomonadota</taxon>
        <taxon>Gammaproteobacteria</taxon>
        <taxon>Candidatus Competibacteraceae</taxon>
        <taxon>Plasticicumulans</taxon>
    </lineage>
</organism>
<dbReference type="InterPro" id="IPR022572">
    <property type="entry name" value="DNA_rep/recomb_RecO_N"/>
</dbReference>
<dbReference type="HAMAP" id="MF_00201">
    <property type="entry name" value="RecO"/>
    <property type="match status" value="1"/>
</dbReference>
<keyword evidence="4 8" id="KW-0227">DNA damage</keyword>
<evidence type="ECO:0000256" key="2">
    <source>
        <dbReference type="ARBA" id="ARBA00007452"/>
    </source>
</evidence>
<dbReference type="RefSeq" id="WP_110017869.1">
    <property type="nucleotide sequence ID" value="NZ_QGTJ01000003.1"/>
</dbReference>
<accession>A0A317MXK9</accession>